<evidence type="ECO:0000313" key="1">
    <source>
        <dbReference type="EMBL" id="DAE09163.1"/>
    </source>
</evidence>
<name>A0A8S5PRN2_9CAUD</name>
<reference evidence="1" key="1">
    <citation type="journal article" date="2021" name="Proc. Natl. Acad. Sci. U.S.A.">
        <title>A Catalog of Tens of Thousands of Viruses from Human Metagenomes Reveals Hidden Associations with Chronic Diseases.</title>
        <authorList>
            <person name="Tisza M.J."/>
            <person name="Buck C.B."/>
        </authorList>
    </citation>
    <scope>NUCLEOTIDE SEQUENCE</scope>
    <source>
        <strain evidence="1">CtZro7</strain>
    </source>
</reference>
<dbReference type="EMBL" id="BK015483">
    <property type="protein sequence ID" value="DAE09163.1"/>
    <property type="molecule type" value="Genomic_DNA"/>
</dbReference>
<accession>A0A8S5PRN2</accession>
<proteinExistence type="predicted"/>
<organism evidence="1">
    <name type="scientific">Siphoviridae sp. ctZro7</name>
    <dbReference type="NCBI Taxonomy" id="2825561"/>
    <lineage>
        <taxon>Viruses</taxon>
        <taxon>Duplodnaviria</taxon>
        <taxon>Heunggongvirae</taxon>
        <taxon>Uroviricota</taxon>
        <taxon>Caudoviricetes</taxon>
    </lineage>
</organism>
<protein>
    <submittedName>
        <fullName evidence="1">Uncharacterized protein</fullName>
    </submittedName>
</protein>
<sequence>MKIHIPCPINEKDLCSDVLFDDLFDDNTYCCDGHGVLIGFVHRHVVKMSYIYGSNVVRFEVLDHPLSSDIKSRISQWLEIVRTGVNENSLDANTKLSTIPLYFNDIRSGNIIFEYNTDEK</sequence>